<gene>
    <name evidence="2" type="ORF">CARN2_0640</name>
</gene>
<dbReference type="GO" id="GO:0015628">
    <property type="term" value="P:protein secretion by the type II secretion system"/>
    <property type="evidence" value="ECO:0007669"/>
    <property type="project" value="InterPro"/>
</dbReference>
<accession>E6PK00</accession>
<dbReference type="InterPro" id="IPR007690">
    <property type="entry name" value="T2SS_GspM"/>
</dbReference>
<keyword evidence="1" id="KW-1133">Transmembrane helix</keyword>
<evidence type="ECO:0000256" key="1">
    <source>
        <dbReference type="SAM" id="Phobius"/>
    </source>
</evidence>
<dbReference type="GO" id="GO:0015627">
    <property type="term" value="C:type II protein secretion system complex"/>
    <property type="evidence" value="ECO:0007669"/>
    <property type="project" value="InterPro"/>
</dbReference>
<dbReference type="EMBL" id="CABM01000003">
    <property type="protein sequence ID" value="CBH95251.1"/>
    <property type="molecule type" value="Genomic_DNA"/>
</dbReference>
<protein>
    <recommendedName>
        <fullName evidence="3">General secretion pathway, M protein</fullName>
    </recommendedName>
</protein>
<organism evidence="2">
    <name type="scientific">mine drainage metagenome</name>
    <dbReference type="NCBI Taxonomy" id="410659"/>
    <lineage>
        <taxon>unclassified sequences</taxon>
        <taxon>metagenomes</taxon>
        <taxon>ecological metagenomes</taxon>
    </lineage>
</organism>
<keyword evidence="1" id="KW-0472">Membrane</keyword>
<comment type="caution">
    <text evidence="2">The sequence shown here is derived from an EMBL/GenBank/DDBJ whole genome shotgun (WGS) entry which is preliminary data.</text>
</comment>
<keyword evidence="1" id="KW-0812">Transmembrane</keyword>
<name>E6PK00_9ZZZZ</name>
<feature type="transmembrane region" description="Helical" evidence="1">
    <location>
        <begin position="32"/>
        <end position="50"/>
    </location>
</feature>
<dbReference type="Pfam" id="PF04612">
    <property type="entry name" value="T2SSM"/>
    <property type="match status" value="1"/>
</dbReference>
<sequence>MATVPERPSILPSLVMALQARWAGLSQRERRLVSVAATVVGVALLWLVLLRPALHTLRTAPAEIAQLQTTLRTAQEQAQELARLAAAPAVAATTSDLRSAVGDWLHTHDAQAEAQITVLPGSITLDVKRLKPQTLLGLAQAARRDWGSSVSQAQLVRGADGLLAGRIQLAQQQGSGNSSP</sequence>
<reference evidence="2" key="1">
    <citation type="submission" date="2009-10" db="EMBL/GenBank/DDBJ databases">
        <title>Diversity of trophic interactions inside an arsenic-rich microbial ecosystem.</title>
        <authorList>
            <person name="Bertin P.N."/>
            <person name="Heinrich-Salmeron A."/>
            <person name="Pelletier E."/>
            <person name="Goulhen-Chollet F."/>
            <person name="Arsene-Ploetze F."/>
            <person name="Gallien S."/>
            <person name="Calteau A."/>
            <person name="Vallenet D."/>
            <person name="Casiot C."/>
            <person name="Chane-Woon-Ming B."/>
            <person name="Giloteaux L."/>
            <person name="Barakat M."/>
            <person name="Bonnefoy V."/>
            <person name="Bruneel O."/>
            <person name="Chandler M."/>
            <person name="Cleiss J."/>
            <person name="Duran R."/>
            <person name="Elbaz-Poulichet F."/>
            <person name="Fonknechten N."/>
            <person name="Lauga B."/>
            <person name="Mornico D."/>
            <person name="Ortet P."/>
            <person name="Schaeffer C."/>
            <person name="Siguier P."/>
            <person name="Alexander Thil Smith A."/>
            <person name="Van Dorsselaer A."/>
            <person name="Weissenbach J."/>
            <person name="Medigue C."/>
            <person name="Le Paslier D."/>
        </authorList>
    </citation>
    <scope>NUCLEOTIDE SEQUENCE</scope>
</reference>
<evidence type="ECO:0000313" key="2">
    <source>
        <dbReference type="EMBL" id="CBH95251.1"/>
    </source>
</evidence>
<proteinExistence type="predicted"/>
<dbReference type="AlphaFoldDB" id="E6PK00"/>
<evidence type="ECO:0008006" key="3">
    <source>
        <dbReference type="Google" id="ProtNLM"/>
    </source>
</evidence>